<sequence length="516" mass="58307">MFILDLLAAIALIYTLYRYARNQKSCLPLPPGLKKLPLVGNLFGLPRSLEWEVYDKWSKELNTDVLHLNAAGTHIIVLGSHRAAVDLLEKRSSIYSGRPRLPMVVELMGWDFNFGFMDYGERTHRRLMHDSFHPSAAKRFRPQELRSARDFLRRLLDDQSDMMGELRQLSGEAILSSTYGLKIASKHDKFITIAKAGIDPVVPALIPGTFLVDILPALKYVPEWFPGASFKRKAKEWRRLALEVRDTPFEQAKREIEKGSPISSFCSNSLSKLDIRTDIHMQEEDIKSVAGTLYGGTKALAFSYLLSLQTMGAVASCLLALLNHPSVLKKAQEEIDRVIKPGHLPDFDDEPSLPYVAAVVKESMRWRPTAPLALPHTCHAEDEYNGYRIPKGSIILANAWAMLHDESIYPDPFSFRPERFLVEDGRSLNKEVKDPGHAIWGFGRRICPGRYMAASSIWIAVVSFIAAFDFNKVDESGGLDHGYDPGIIRIPHPFKCSIRPRNKEVEDFIRSTEIYG</sequence>
<dbReference type="PRINTS" id="PR00385">
    <property type="entry name" value="P450"/>
</dbReference>
<evidence type="ECO:0000256" key="8">
    <source>
        <dbReference type="ARBA" id="ARBA00023033"/>
    </source>
</evidence>
<reference evidence="11" key="1">
    <citation type="submission" date="2020-11" db="EMBL/GenBank/DDBJ databases">
        <authorList>
            <consortium name="DOE Joint Genome Institute"/>
            <person name="Ahrendt S."/>
            <person name="Riley R."/>
            <person name="Andreopoulos W."/>
            <person name="LaButti K."/>
            <person name="Pangilinan J."/>
            <person name="Ruiz-duenas F.J."/>
            <person name="Barrasa J.M."/>
            <person name="Sanchez-Garcia M."/>
            <person name="Camarero S."/>
            <person name="Miyauchi S."/>
            <person name="Serrano A."/>
            <person name="Linde D."/>
            <person name="Babiker R."/>
            <person name="Drula E."/>
            <person name="Ayuso-Fernandez I."/>
            <person name="Pacheco R."/>
            <person name="Padilla G."/>
            <person name="Ferreira P."/>
            <person name="Barriuso J."/>
            <person name="Kellner H."/>
            <person name="Castanera R."/>
            <person name="Alfaro M."/>
            <person name="Ramirez L."/>
            <person name="Pisabarro A.G."/>
            <person name="Kuo A."/>
            <person name="Tritt A."/>
            <person name="Lipzen A."/>
            <person name="He G."/>
            <person name="Yan M."/>
            <person name="Ng V."/>
            <person name="Cullen D."/>
            <person name="Martin F."/>
            <person name="Rosso M.-N."/>
            <person name="Henrissat B."/>
            <person name="Hibbett D."/>
            <person name="Martinez A.T."/>
            <person name="Grigoriev I.V."/>
        </authorList>
    </citation>
    <scope>NUCLEOTIDE SEQUENCE</scope>
    <source>
        <strain evidence="11">AH 44721</strain>
    </source>
</reference>
<organism evidence="11 12">
    <name type="scientific">Gymnopilus junonius</name>
    <name type="common">Spectacular rustgill mushroom</name>
    <name type="synonym">Gymnopilus spectabilis subsp. junonius</name>
    <dbReference type="NCBI Taxonomy" id="109634"/>
    <lineage>
        <taxon>Eukaryota</taxon>
        <taxon>Fungi</taxon>
        <taxon>Dikarya</taxon>
        <taxon>Basidiomycota</taxon>
        <taxon>Agaricomycotina</taxon>
        <taxon>Agaricomycetes</taxon>
        <taxon>Agaricomycetidae</taxon>
        <taxon>Agaricales</taxon>
        <taxon>Agaricineae</taxon>
        <taxon>Hymenogastraceae</taxon>
        <taxon>Gymnopilus</taxon>
    </lineage>
</organism>
<dbReference type="PANTHER" id="PTHR46300:SF7">
    <property type="entry name" value="P450, PUTATIVE (EUROFUNG)-RELATED"/>
    <property type="match status" value="1"/>
</dbReference>
<accession>A0A9P5TRG5</accession>
<dbReference type="OrthoDB" id="2789670at2759"/>
<dbReference type="InterPro" id="IPR017972">
    <property type="entry name" value="Cyt_P450_CS"/>
</dbReference>
<dbReference type="GO" id="GO:0004497">
    <property type="term" value="F:monooxygenase activity"/>
    <property type="evidence" value="ECO:0007669"/>
    <property type="project" value="UniProtKB-KW"/>
</dbReference>
<dbReference type="CDD" id="cd11065">
    <property type="entry name" value="CYP64-like"/>
    <property type="match status" value="1"/>
</dbReference>
<evidence type="ECO:0000256" key="7">
    <source>
        <dbReference type="ARBA" id="ARBA00023004"/>
    </source>
</evidence>
<dbReference type="PRINTS" id="PR00463">
    <property type="entry name" value="EP450I"/>
</dbReference>
<gene>
    <name evidence="11" type="ORF">CPB84DRAFT_1813325</name>
</gene>
<evidence type="ECO:0000256" key="6">
    <source>
        <dbReference type="ARBA" id="ARBA00023002"/>
    </source>
</evidence>
<keyword evidence="8 10" id="KW-0503">Monooxygenase</keyword>
<evidence type="ECO:0000256" key="2">
    <source>
        <dbReference type="ARBA" id="ARBA00005179"/>
    </source>
</evidence>
<dbReference type="GO" id="GO:0020037">
    <property type="term" value="F:heme binding"/>
    <property type="evidence" value="ECO:0007669"/>
    <property type="project" value="InterPro"/>
</dbReference>
<dbReference type="InterPro" id="IPR050364">
    <property type="entry name" value="Cytochrome_P450_fung"/>
</dbReference>
<feature type="binding site" description="axial binding residue" evidence="9">
    <location>
        <position position="447"/>
    </location>
    <ligand>
        <name>heme</name>
        <dbReference type="ChEBI" id="CHEBI:30413"/>
    </ligand>
    <ligandPart>
        <name>Fe</name>
        <dbReference type="ChEBI" id="CHEBI:18248"/>
    </ligandPart>
</feature>
<name>A0A9P5TRG5_GYMJU</name>
<evidence type="ECO:0000256" key="1">
    <source>
        <dbReference type="ARBA" id="ARBA00001971"/>
    </source>
</evidence>
<comment type="cofactor">
    <cofactor evidence="1 9">
        <name>heme</name>
        <dbReference type="ChEBI" id="CHEBI:30413"/>
    </cofactor>
</comment>
<dbReference type="AlphaFoldDB" id="A0A9P5TRG5"/>
<evidence type="ECO:0000313" key="11">
    <source>
        <dbReference type="EMBL" id="KAF8908618.1"/>
    </source>
</evidence>
<keyword evidence="12" id="KW-1185">Reference proteome</keyword>
<dbReference type="PROSITE" id="PS00086">
    <property type="entry name" value="CYTOCHROME_P450"/>
    <property type="match status" value="1"/>
</dbReference>
<dbReference type="EMBL" id="JADNYJ010000011">
    <property type="protein sequence ID" value="KAF8908618.1"/>
    <property type="molecule type" value="Genomic_DNA"/>
</dbReference>
<evidence type="ECO:0000256" key="3">
    <source>
        <dbReference type="ARBA" id="ARBA00010617"/>
    </source>
</evidence>
<keyword evidence="7 9" id="KW-0408">Iron</keyword>
<dbReference type="InterPro" id="IPR036396">
    <property type="entry name" value="Cyt_P450_sf"/>
</dbReference>
<evidence type="ECO:0000256" key="9">
    <source>
        <dbReference type="PIRSR" id="PIRSR602401-1"/>
    </source>
</evidence>
<evidence type="ECO:0000256" key="4">
    <source>
        <dbReference type="ARBA" id="ARBA00022617"/>
    </source>
</evidence>
<keyword evidence="4 9" id="KW-0349">Heme</keyword>
<keyword evidence="6 10" id="KW-0560">Oxidoreductase</keyword>
<dbReference type="Pfam" id="PF00067">
    <property type="entry name" value="p450"/>
    <property type="match status" value="1"/>
</dbReference>
<evidence type="ECO:0000256" key="5">
    <source>
        <dbReference type="ARBA" id="ARBA00022723"/>
    </source>
</evidence>
<dbReference type="Gene3D" id="1.10.630.10">
    <property type="entry name" value="Cytochrome P450"/>
    <property type="match status" value="1"/>
</dbReference>
<comment type="caution">
    <text evidence="11">The sequence shown here is derived from an EMBL/GenBank/DDBJ whole genome shotgun (WGS) entry which is preliminary data.</text>
</comment>
<evidence type="ECO:0000256" key="10">
    <source>
        <dbReference type="RuleBase" id="RU000461"/>
    </source>
</evidence>
<dbReference type="PANTHER" id="PTHR46300">
    <property type="entry name" value="P450, PUTATIVE (EUROFUNG)-RELATED-RELATED"/>
    <property type="match status" value="1"/>
</dbReference>
<keyword evidence="5 9" id="KW-0479">Metal-binding</keyword>
<evidence type="ECO:0000313" key="12">
    <source>
        <dbReference type="Proteomes" id="UP000724874"/>
    </source>
</evidence>
<dbReference type="InterPro" id="IPR002401">
    <property type="entry name" value="Cyt_P450_E_grp-I"/>
</dbReference>
<protein>
    <submittedName>
        <fullName evidence="11">Cytochrome P450</fullName>
    </submittedName>
</protein>
<dbReference type="GO" id="GO:0005506">
    <property type="term" value="F:iron ion binding"/>
    <property type="evidence" value="ECO:0007669"/>
    <property type="project" value="InterPro"/>
</dbReference>
<dbReference type="GO" id="GO:0016705">
    <property type="term" value="F:oxidoreductase activity, acting on paired donors, with incorporation or reduction of molecular oxygen"/>
    <property type="evidence" value="ECO:0007669"/>
    <property type="project" value="InterPro"/>
</dbReference>
<proteinExistence type="inferred from homology"/>
<dbReference type="SUPFAM" id="SSF48264">
    <property type="entry name" value="Cytochrome P450"/>
    <property type="match status" value="1"/>
</dbReference>
<dbReference type="InterPro" id="IPR001128">
    <property type="entry name" value="Cyt_P450"/>
</dbReference>
<comment type="similarity">
    <text evidence="3 10">Belongs to the cytochrome P450 family.</text>
</comment>
<comment type="pathway">
    <text evidence="2">Secondary metabolite biosynthesis.</text>
</comment>
<dbReference type="Proteomes" id="UP000724874">
    <property type="component" value="Unassembled WGS sequence"/>
</dbReference>